<dbReference type="GO" id="GO:0005737">
    <property type="term" value="C:cytoplasm"/>
    <property type="evidence" value="ECO:0007669"/>
    <property type="project" value="UniProtKB-SubCell"/>
</dbReference>
<evidence type="ECO:0000256" key="3">
    <source>
        <dbReference type="ARBA" id="ARBA00022490"/>
    </source>
</evidence>
<dbReference type="Gene3D" id="2.60.40.10">
    <property type="entry name" value="Immunoglobulins"/>
    <property type="match status" value="1"/>
</dbReference>
<comment type="subcellular location">
    <subcellularLocation>
        <location evidence="1">Cell projection</location>
        <location evidence="1">Cilium</location>
    </subcellularLocation>
    <subcellularLocation>
        <location evidence="2">Cytoplasm</location>
    </subcellularLocation>
</comment>
<dbReference type="Proteomes" id="UP000600139">
    <property type="component" value="Unassembled WGS sequence"/>
</dbReference>
<keyword evidence="6" id="KW-0966">Cell projection</keyword>
<keyword evidence="5" id="KW-0969">Cilium</keyword>
<dbReference type="InterPro" id="IPR013783">
    <property type="entry name" value="Ig-like_fold"/>
</dbReference>
<dbReference type="InterPro" id="IPR059226">
    <property type="entry name" value="Choice_anch_Q_dom"/>
</dbReference>
<dbReference type="InterPro" id="IPR053879">
    <property type="entry name" value="HYDIN_VesB_CFA65-like_Ig"/>
</dbReference>
<name>A0A934R054_9BACT</name>
<dbReference type="PROSITE" id="PS51125">
    <property type="entry name" value="NHL"/>
    <property type="match status" value="6"/>
</dbReference>
<evidence type="ECO:0000256" key="6">
    <source>
        <dbReference type="ARBA" id="ARBA00023273"/>
    </source>
</evidence>
<dbReference type="SUPFAM" id="SSF51126">
    <property type="entry name" value="Pectin lyase-like"/>
    <property type="match status" value="1"/>
</dbReference>
<comment type="caution">
    <text evidence="11">The sequence shown here is derived from an EMBL/GenBank/DDBJ whole genome shotgun (WGS) entry which is preliminary data.</text>
</comment>
<feature type="repeat" description="NHL" evidence="7">
    <location>
        <begin position="555"/>
        <end position="585"/>
    </location>
</feature>
<feature type="repeat" description="NHL" evidence="7">
    <location>
        <begin position="1384"/>
        <end position="1416"/>
    </location>
</feature>
<dbReference type="SUPFAM" id="SSF101898">
    <property type="entry name" value="NHL repeat"/>
    <property type="match status" value="3"/>
</dbReference>
<protein>
    <submittedName>
        <fullName evidence="11">Choice-of-anchor D domain-containing protein</fullName>
    </submittedName>
</protein>
<keyword evidence="12" id="KW-1185">Reference proteome</keyword>
<dbReference type="PANTHER" id="PTHR46388:SF2">
    <property type="entry name" value="NHL REPEAT-CONTAINING PROTEIN 2"/>
    <property type="match status" value="1"/>
</dbReference>
<accession>A0A934R054</accession>
<dbReference type="InterPro" id="IPR011050">
    <property type="entry name" value="Pectin_lyase_fold/virulence"/>
</dbReference>
<dbReference type="NCBIfam" id="NF041518">
    <property type="entry name" value="choice_anch_Q"/>
    <property type="match status" value="1"/>
</dbReference>
<dbReference type="CDD" id="cd14953">
    <property type="entry name" value="NHL_like_1"/>
    <property type="match status" value="2"/>
</dbReference>
<feature type="chain" id="PRO_5037357711" evidence="9">
    <location>
        <begin position="46"/>
        <end position="1870"/>
    </location>
</feature>
<evidence type="ECO:0000256" key="2">
    <source>
        <dbReference type="ARBA" id="ARBA00004496"/>
    </source>
</evidence>
<feature type="repeat" description="NHL" evidence="7">
    <location>
        <begin position="1015"/>
        <end position="1052"/>
    </location>
</feature>
<feature type="repeat" description="NHL" evidence="7">
    <location>
        <begin position="968"/>
        <end position="999"/>
    </location>
</feature>
<feature type="signal peptide" evidence="9">
    <location>
        <begin position="1"/>
        <end position="45"/>
    </location>
</feature>
<evidence type="ECO:0000256" key="5">
    <source>
        <dbReference type="ARBA" id="ARBA00023069"/>
    </source>
</evidence>
<keyword evidence="4" id="KW-0677">Repeat</keyword>
<evidence type="ECO:0000256" key="7">
    <source>
        <dbReference type="PROSITE-ProRule" id="PRU00504"/>
    </source>
</evidence>
<sequence length="1870" mass="190583">MKQIATIALSTGHSKRIGRSMRGRFRKRMWAPALFLALTSVGAHAADVVVTNAAGSGAGTLRQAIVDVSAGGTITFDPTLAGQTISLSSELILSKNLTIDASALANGITVDGGGTVRLFRVDTAGNVTLRGLTLTAGKGTGVADGFGGALHNLGTSVVDRCTFKGNSATQSGGGIFNGQNATMTVQSCTFTVDGGSTGNSAGLYGGAIFNSSVMTVNGCTFDRNTTAFEGGALYTDFSSTLMLTNSTFVGNTANFYGGAIFNGSPRLEMKNLTIVGNNAVRIGGGIYSDFFGSPSVSITNTILTENTAPQGPNTFGPWTGTNNITSGDPKLSPLGNYGGATKTMPPLPDSPAIDGGGSTSLLTDQRGQPRVLRDAPDIGAYEIPTSEYNRTGVTIHARVSAPDQEGVFEISTDPNFLPVVSTYAGTGTSGASTGARLSAQLGFPSGVAQDSLGNTFFADTANHRICMVGSDGLVVSIAGTGGFGRADGPGPTAAFAFPSALAVGPDDNVYVSDTFNHRIAKVTRPAVPGGVWTVTNLAGTGEAGFNEGAGSVARFRFPYGLTLDAAGNVYVADSDNHRIRKVTALGAVSTYAGSGSQGLQNSVTPSLAKFDTPHGVVISGGNLYIADSRNHLIRKVVPNGANAGEVSTFAGSSEGFMDATGTSARFDTPSAITTDGAGSLYIADEQNHRIRKIDALGGVTTVAGTGDDGLVNGKSDIAEFHAPTGVSMTLDGNLLVADAENHVIRRVAIKPLTVPATPFNDSYGVQVKYELDVLPLGLDPGVTYYFRWKSTSTGITQVLGQSFYLYDFPSVETVPATSLTPDAAVLNTTVDPKYGRTIVSFEYSTDPDLKNPYEVTTVAALSNASGVVTNAAGDAFVADRLGNKILKITPAGVVSTFAGSGVPGFHDGLGTAAKFEKPAALAIDGAGNLYVADEASHRIRIITPAGDVSTFAGSGVAGFAEGTAGEAEFLYPTGVAVDDNGVVYVADSGNHRIRRISAGTVTTLAGNGIPGSANGVVGSAQFSNPQSVAVDSSGGVLVADTGNHSIRVISAGNVTTLAGDGNEGFQDGPGGAAKFSSPRGVVEGAGGVVYVTDTGNHRIREISPDAEVSTLAGSGIAGQVDTPTVALFPATASRFNLPVGIAINPDGALLVTQEGSLRKIERSAALPTITLTPDADGNGERDLLSAVNRPLLYGTTYYFRARGTSYRDSITGEILSFVTRRGEISVFANTSQLSHLQSDVVDFSNTPTGQPFTRQFTISNPGTWPLTISSVALPGGFQQTGGVVVIPPLGTADFQITVTAAVAGNYSGNVVITNDAPEKTVFSFPVAGVVLDPPVLTTLDATLPGAGTATFNATVNPRDSATDVWFEWSQDPDFDGVNVSTLAGEFNQPSGIVADAAGNIFIADRQDHRIRKIAADGTVSIFAGSGAPGYANGAGEGAQFDQPVGLAINAAGTLFVADSNNHRIRAIDPAGVVSTYSGLGTIGFTDGIATAARFTHPAGLAIDNLGRLYVADSGNNRIRVVATDGSVSTLSGTGEPGSGNGAGNVAEFDGPVGIARDASGFVYVTESAGHAVRKIAPDGFTSVFAGNVATADFADASGTTARFSSPVGLSVGIGGVVYVADKGNNRIRRISPDGSVVTIAGTGTPVVLDGFGDVAGFFNPISLVATANGGVIVGEAGTSAVRKITSLQVLLPASTGLVGTTTLPVVLAVNGLPTSGPYYFRSIATNGGGTTIGATLGVNQAISTYDAWKFAKFGSDAGNPLISGMSANPSGDGISNLLKYAFGLDPLSPAPGSIPVMGLSGGALTLTYTKVLAATDLVYTVEWSEDLATWSSAGVIEQTVGGDSETSQIRATAPVVPASAKFLRVHVTLQ</sequence>
<reference evidence="11" key="1">
    <citation type="submission" date="2021-01" db="EMBL/GenBank/DDBJ databases">
        <title>Modified the classification status of verrucomicrobia.</title>
        <authorList>
            <person name="Feng X."/>
        </authorList>
    </citation>
    <scope>NUCLEOTIDE SEQUENCE</scope>
    <source>
        <strain evidence="11">JCM 18052</strain>
    </source>
</reference>
<evidence type="ECO:0000313" key="11">
    <source>
        <dbReference type="EMBL" id="MBK1814272.1"/>
    </source>
</evidence>
<dbReference type="NCBIfam" id="NF012200">
    <property type="entry name" value="choice_anch_D"/>
    <property type="match status" value="1"/>
</dbReference>
<dbReference type="InterPro" id="IPR001258">
    <property type="entry name" value="NHL_repeat"/>
</dbReference>
<feature type="repeat" description="NHL" evidence="7">
    <location>
        <begin position="1494"/>
        <end position="1524"/>
    </location>
</feature>
<feature type="repeat" description="NHL" evidence="7">
    <location>
        <begin position="1435"/>
        <end position="1470"/>
    </location>
</feature>
<feature type="domain" description="HYDIN/VesB/CFA65-like Ig-like" evidence="10">
    <location>
        <begin position="1235"/>
        <end position="1320"/>
    </location>
</feature>
<dbReference type="Pfam" id="PF01436">
    <property type="entry name" value="NHL"/>
    <property type="match status" value="9"/>
</dbReference>
<dbReference type="RefSeq" id="WP_200349240.1">
    <property type="nucleotide sequence ID" value="NZ_BAABHZ010000005.1"/>
</dbReference>
<dbReference type="PANTHER" id="PTHR46388">
    <property type="entry name" value="NHL REPEAT-CONTAINING PROTEIN 2"/>
    <property type="match status" value="1"/>
</dbReference>
<dbReference type="InterPro" id="IPR011042">
    <property type="entry name" value="6-blade_b-propeller_TolB-like"/>
</dbReference>
<dbReference type="Pfam" id="PF22544">
    <property type="entry name" value="HYDIN_VesB_CFA65-like_Ig"/>
    <property type="match status" value="1"/>
</dbReference>
<feature type="region of interest" description="Disordered" evidence="8">
    <location>
        <begin position="307"/>
        <end position="332"/>
    </location>
</feature>
<gene>
    <name evidence="11" type="ORF">JIN84_01445</name>
</gene>
<evidence type="ECO:0000256" key="1">
    <source>
        <dbReference type="ARBA" id="ARBA00004138"/>
    </source>
</evidence>
<evidence type="ECO:0000313" key="12">
    <source>
        <dbReference type="Proteomes" id="UP000600139"/>
    </source>
</evidence>
<dbReference type="EMBL" id="JAENIK010000002">
    <property type="protein sequence ID" value="MBK1814272.1"/>
    <property type="molecule type" value="Genomic_DNA"/>
</dbReference>
<evidence type="ECO:0000259" key="10">
    <source>
        <dbReference type="Pfam" id="PF22544"/>
    </source>
</evidence>
<evidence type="ECO:0000256" key="9">
    <source>
        <dbReference type="SAM" id="SignalP"/>
    </source>
</evidence>
<keyword evidence="9" id="KW-0732">Signal</keyword>
<proteinExistence type="predicted"/>
<evidence type="ECO:0000256" key="8">
    <source>
        <dbReference type="SAM" id="MobiDB-lite"/>
    </source>
</evidence>
<evidence type="ECO:0000256" key="4">
    <source>
        <dbReference type="ARBA" id="ARBA00022737"/>
    </source>
</evidence>
<keyword evidence="3" id="KW-0963">Cytoplasm</keyword>
<dbReference type="Gene3D" id="2.120.10.30">
    <property type="entry name" value="TolB, C-terminal domain"/>
    <property type="match status" value="9"/>
</dbReference>
<organism evidence="11 12">
    <name type="scientific">Luteolibacter yonseiensis</name>
    <dbReference type="NCBI Taxonomy" id="1144680"/>
    <lineage>
        <taxon>Bacteria</taxon>
        <taxon>Pseudomonadati</taxon>
        <taxon>Verrucomicrobiota</taxon>
        <taxon>Verrucomicrobiia</taxon>
        <taxon>Verrucomicrobiales</taxon>
        <taxon>Verrucomicrobiaceae</taxon>
        <taxon>Luteolibacter</taxon>
    </lineage>
</organism>